<feature type="region of interest" description="Disordered" evidence="1">
    <location>
        <begin position="1"/>
        <end position="88"/>
    </location>
</feature>
<feature type="compositionally biased region" description="Basic and acidic residues" evidence="1">
    <location>
        <begin position="12"/>
        <end position="38"/>
    </location>
</feature>
<comment type="caution">
    <text evidence="2">The sequence shown here is derived from an EMBL/GenBank/DDBJ whole genome shotgun (WGS) entry which is preliminary data.</text>
</comment>
<sequence length="88" mass="9920">TMTQKRRTTKVAQDKREREEITARRALRDKASTSEQEKNTPSGLMEKYEVDRDDIDEPRTTREQTKAQAIVASATPADAPQSENGAEV</sequence>
<name>A0ABS8UNI6_DATST</name>
<organism evidence="2 3">
    <name type="scientific">Datura stramonium</name>
    <name type="common">Jimsonweed</name>
    <name type="synonym">Common thornapple</name>
    <dbReference type="NCBI Taxonomy" id="4076"/>
    <lineage>
        <taxon>Eukaryota</taxon>
        <taxon>Viridiplantae</taxon>
        <taxon>Streptophyta</taxon>
        <taxon>Embryophyta</taxon>
        <taxon>Tracheophyta</taxon>
        <taxon>Spermatophyta</taxon>
        <taxon>Magnoliopsida</taxon>
        <taxon>eudicotyledons</taxon>
        <taxon>Gunneridae</taxon>
        <taxon>Pentapetalae</taxon>
        <taxon>asterids</taxon>
        <taxon>lamiids</taxon>
        <taxon>Solanales</taxon>
        <taxon>Solanaceae</taxon>
        <taxon>Solanoideae</taxon>
        <taxon>Datureae</taxon>
        <taxon>Datura</taxon>
    </lineage>
</organism>
<dbReference type="Proteomes" id="UP000823775">
    <property type="component" value="Unassembled WGS sequence"/>
</dbReference>
<reference evidence="2 3" key="1">
    <citation type="journal article" date="2021" name="BMC Genomics">
        <title>Datura genome reveals duplications of psychoactive alkaloid biosynthetic genes and high mutation rate following tissue culture.</title>
        <authorList>
            <person name="Rajewski A."/>
            <person name="Carter-House D."/>
            <person name="Stajich J."/>
            <person name="Litt A."/>
        </authorList>
    </citation>
    <scope>NUCLEOTIDE SEQUENCE [LARGE SCALE GENOMIC DNA]</scope>
    <source>
        <strain evidence="2">AR-01</strain>
    </source>
</reference>
<keyword evidence="3" id="KW-1185">Reference proteome</keyword>
<dbReference type="EMBL" id="JACEIK010002151">
    <property type="protein sequence ID" value="MCD9559436.1"/>
    <property type="molecule type" value="Genomic_DNA"/>
</dbReference>
<protein>
    <submittedName>
        <fullName evidence="2">Uncharacterized protein</fullName>
    </submittedName>
</protein>
<feature type="non-terminal residue" evidence="2">
    <location>
        <position position="1"/>
    </location>
</feature>
<evidence type="ECO:0000313" key="3">
    <source>
        <dbReference type="Proteomes" id="UP000823775"/>
    </source>
</evidence>
<gene>
    <name evidence="2" type="ORF">HAX54_017394</name>
</gene>
<accession>A0ABS8UNI6</accession>
<evidence type="ECO:0000256" key="1">
    <source>
        <dbReference type="SAM" id="MobiDB-lite"/>
    </source>
</evidence>
<proteinExistence type="predicted"/>
<evidence type="ECO:0000313" key="2">
    <source>
        <dbReference type="EMBL" id="MCD9559436.1"/>
    </source>
</evidence>